<dbReference type="AlphaFoldDB" id="A0A1G5R0N5"/>
<dbReference type="EMBL" id="FMWG01000007">
    <property type="protein sequence ID" value="SCZ67592.1"/>
    <property type="molecule type" value="Genomic_DNA"/>
</dbReference>
<accession>A0A1G5R0N5</accession>
<sequence length="238" mass="26697">MSKPAHSFSPDPEQHGVLGEAMERLASPYVEVAHPVARLLAEIDETILPRRLSVRLKGASETEMFAMWVVQRRLVSMETWTQPDSLRQQFWDAAGQLGTERIIIKPTADKIPVSASSLTVAQLKSSSGEGVEDLKVLFETLQTFGRSWWVLDAAGELIEQNEHESDVDVLQAILADLASKTYAHETQCLLLPHGTDRCVLLLRMQHCTLLSVMPAAAQKLVLQEWQNYWQVGKELRRG</sequence>
<reference evidence="1 2" key="1">
    <citation type="submission" date="2016-10" db="EMBL/GenBank/DDBJ databases">
        <authorList>
            <person name="de Groot N.N."/>
        </authorList>
    </citation>
    <scope>NUCLEOTIDE SEQUENCE [LARGE SCALE GENOMIC DNA]</scope>
    <source>
        <strain evidence="1 2">U95</strain>
    </source>
</reference>
<dbReference type="Proteomes" id="UP000198767">
    <property type="component" value="Unassembled WGS sequence"/>
</dbReference>
<organism evidence="1 2">
    <name type="scientific">Epibacterium ulvae</name>
    <dbReference type="NCBI Taxonomy" id="1156985"/>
    <lineage>
        <taxon>Bacteria</taxon>
        <taxon>Pseudomonadati</taxon>
        <taxon>Pseudomonadota</taxon>
        <taxon>Alphaproteobacteria</taxon>
        <taxon>Rhodobacterales</taxon>
        <taxon>Roseobacteraceae</taxon>
        <taxon>Epibacterium</taxon>
    </lineage>
</organism>
<evidence type="ECO:0000313" key="1">
    <source>
        <dbReference type="EMBL" id="SCZ67592.1"/>
    </source>
</evidence>
<keyword evidence="2" id="KW-1185">Reference proteome</keyword>
<protein>
    <submittedName>
        <fullName evidence="1">Uncharacterized protein</fullName>
    </submittedName>
</protein>
<gene>
    <name evidence="1" type="ORF">SAMN04488118_10781</name>
</gene>
<dbReference type="STRING" id="1156985.SAMN04488118_10781"/>
<proteinExistence type="predicted"/>
<evidence type="ECO:0000313" key="2">
    <source>
        <dbReference type="Proteomes" id="UP000198767"/>
    </source>
</evidence>
<dbReference type="RefSeq" id="WP_090219340.1">
    <property type="nucleotide sequence ID" value="NZ_CANMPF010000007.1"/>
</dbReference>
<name>A0A1G5R0N5_9RHOB</name>